<comment type="caution">
    <text evidence="21">The sequence shown here is derived from an EMBL/GenBank/DDBJ whole genome shotgun (WGS) entry which is preliminary data.</text>
</comment>
<evidence type="ECO:0000313" key="21">
    <source>
        <dbReference type="EMBL" id="TLV00091.1"/>
    </source>
</evidence>
<evidence type="ECO:0000256" key="6">
    <source>
        <dbReference type="ARBA" id="ARBA00015188"/>
    </source>
</evidence>
<keyword evidence="12 19" id="KW-0133">Cell shape</keyword>
<dbReference type="PANTHER" id="PTHR21071:SF4">
    <property type="entry name" value="UDP-N-ACETYLENOLPYRUVOYLGLUCOSAMINE REDUCTASE"/>
    <property type="match status" value="1"/>
</dbReference>
<dbReference type="GO" id="GO:0008762">
    <property type="term" value="F:UDP-N-acetylmuramate dehydrogenase activity"/>
    <property type="evidence" value="ECO:0007669"/>
    <property type="project" value="UniProtKB-UniRule"/>
</dbReference>
<dbReference type="AlphaFoldDB" id="A0A5R9KV30"/>
<evidence type="ECO:0000256" key="17">
    <source>
        <dbReference type="ARBA" id="ARBA00031026"/>
    </source>
</evidence>
<dbReference type="OrthoDB" id="9804753at2"/>
<dbReference type="NCBIfam" id="NF000755">
    <property type="entry name" value="PRK00046.1"/>
    <property type="match status" value="1"/>
</dbReference>
<feature type="domain" description="FAD-binding PCMH-type" evidence="20">
    <location>
        <begin position="17"/>
        <end position="188"/>
    </location>
</feature>
<comment type="subcellular location">
    <subcellularLocation>
        <location evidence="3 19">Cytoplasm</location>
    </subcellularLocation>
</comment>
<dbReference type="GO" id="GO:0009252">
    <property type="term" value="P:peptidoglycan biosynthetic process"/>
    <property type="evidence" value="ECO:0007669"/>
    <property type="project" value="UniProtKB-UniRule"/>
</dbReference>
<dbReference type="Gene3D" id="3.30.43.10">
    <property type="entry name" value="Uridine Diphospho-n-acetylenolpyruvylglucosamine Reductase, domain 2"/>
    <property type="match status" value="1"/>
</dbReference>
<evidence type="ECO:0000256" key="10">
    <source>
        <dbReference type="ARBA" id="ARBA00022827"/>
    </source>
</evidence>
<dbReference type="InterPro" id="IPR011601">
    <property type="entry name" value="MurB_C"/>
</dbReference>
<dbReference type="InterPro" id="IPR016167">
    <property type="entry name" value="FAD-bd_PCMH_sub1"/>
</dbReference>
<keyword evidence="10 19" id="KW-0274">FAD</keyword>
<dbReference type="PANTHER" id="PTHR21071">
    <property type="entry name" value="UDP-N-ACETYLENOLPYRUVOYLGLUCOSAMINE REDUCTASE"/>
    <property type="match status" value="1"/>
</dbReference>
<feature type="active site" evidence="19">
    <location>
        <position position="164"/>
    </location>
</feature>
<evidence type="ECO:0000256" key="4">
    <source>
        <dbReference type="ARBA" id="ARBA00004752"/>
    </source>
</evidence>
<evidence type="ECO:0000256" key="11">
    <source>
        <dbReference type="ARBA" id="ARBA00022857"/>
    </source>
</evidence>
<dbReference type="GO" id="GO:0071949">
    <property type="term" value="F:FAD binding"/>
    <property type="evidence" value="ECO:0007669"/>
    <property type="project" value="InterPro"/>
</dbReference>
<dbReference type="InterPro" id="IPR003170">
    <property type="entry name" value="MurB"/>
</dbReference>
<keyword evidence="22" id="KW-1185">Reference proteome</keyword>
<dbReference type="GO" id="GO:0005829">
    <property type="term" value="C:cytosol"/>
    <property type="evidence" value="ECO:0007669"/>
    <property type="project" value="TreeGrafter"/>
</dbReference>
<dbReference type="EMBL" id="VCEJ01000004">
    <property type="protein sequence ID" value="TLV00091.1"/>
    <property type="molecule type" value="Genomic_DNA"/>
</dbReference>
<dbReference type="NCBIfam" id="NF010478">
    <property type="entry name" value="PRK13903.1"/>
    <property type="match status" value="1"/>
</dbReference>
<protein>
    <recommendedName>
        <fullName evidence="6 19">UDP-N-acetylenolpyruvoylglucosamine reductase</fullName>
        <ecNumber evidence="5 19">1.3.1.98</ecNumber>
    </recommendedName>
    <alternativeName>
        <fullName evidence="17 19">UDP-N-acetylmuramate dehydrogenase</fullName>
    </alternativeName>
</protein>
<evidence type="ECO:0000313" key="22">
    <source>
        <dbReference type="Proteomes" id="UP000306402"/>
    </source>
</evidence>
<feature type="active site" evidence="19">
    <location>
        <position position="334"/>
    </location>
</feature>
<keyword evidence="7 19" id="KW-0963">Cytoplasm</keyword>
<keyword evidence="14 19" id="KW-0560">Oxidoreductase</keyword>
<comment type="pathway">
    <text evidence="4 19">Cell wall biogenesis; peptidoglycan biosynthesis.</text>
</comment>
<evidence type="ECO:0000256" key="5">
    <source>
        <dbReference type="ARBA" id="ARBA00012518"/>
    </source>
</evidence>
<dbReference type="SUPFAM" id="SSF56176">
    <property type="entry name" value="FAD-binding/transporter-associated domain-like"/>
    <property type="match status" value="1"/>
</dbReference>
<evidence type="ECO:0000256" key="13">
    <source>
        <dbReference type="ARBA" id="ARBA00022984"/>
    </source>
</evidence>
<comment type="similarity">
    <text evidence="19">Belongs to the MurB family.</text>
</comment>
<sequence length="338" mass="37263">MQIQTNFSLRDFNTFGFDAIAQYFVGVKSAEELTEILLDPSWKHITKFILGGGSNVLFTKDIDALVIHPAIRGIEKIKEDESSVWLKVGAGENWHAFVMYCVENNYGGVENLSLIPGTIGAAPMQNIGAYGVEVKDVIESVEVVDIQTGEPKIFTNTECQFGYRESIFKKEAKGKYVITGVTFILNKKPVLNVGYGDVQKTLQEKNVTDPTIRDVSDVIISIRRSKLPDPAVIGNAGSFFKNPEIPEDQFNALREKYAQLPGYPAGPGKVKVPAGWLIEKAGWKGYREGNIGVHEKQALVLVNYGGGTGNAVKLLSEKIQESVENQFGIRLTTEVNFI</sequence>
<evidence type="ECO:0000256" key="14">
    <source>
        <dbReference type="ARBA" id="ARBA00023002"/>
    </source>
</evidence>
<name>A0A5R9KV30_9BACT</name>
<dbReference type="Pfam" id="PF01565">
    <property type="entry name" value="FAD_binding_4"/>
    <property type="match status" value="1"/>
</dbReference>
<keyword evidence="9 19" id="KW-0285">Flavoprotein</keyword>
<evidence type="ECO:0000256" key="1">
    <source>
        <dbReference type="ARBA" id="ARBA00001974"/>
    </source>
</evidence>
<feature type="active site" description="Proton donor" evidence="19">
    <location>
        <position position="238"/>
    </location>
</feature>
<dbReference type="Proteomes" id="UP000306402">
    <property type="component" value="Unassembled WGS sequence"/>
</dbReference>
<evidence type="ECO:0000256" key="12">
    <source>
        <dbReference type="ARBA" id="ARBA00022960"/>
    </source>
</evidence>
<dbReference type="GO" id="GO:0051301">
    <property type="term" value="P:cell division"/>
    <property type="evidence" value="ECO:0007669"/>
    <property type="project" value="UniProtKB-KW"/>
</dbReference>
<evidence type="ECO:0000259" key="20">
    <source>
        <dbReference type="PROSITE" id="PS51387"/>
    </source>
</evidence>
<dbReference type="InterPro" id="IPR016166">
    <property type="entry name" value="FAD-bd_PCMH"/>
</dbReference>
<dbReference type="InterPro" id="IPR016169">
    <property type="entry name" value="FAD-bd_PCMH_sub2"/>
</dbReference>
<evidence type="ECO:0000256" key="7">
    <source>
        <dbReference type="ARBA" id="ARBA00022490"/>
    </source>
</evidence>
<comment type="cofactor">
    <cofactor evidence="1 19">
        <name>FAD</name>
        <dbReference type="ChEBI" id="CHEBI:57692"/>
    </cofactor>
</comment>
<dbReference type="Pfam" id="PF02873">
    <property type="entry name" value="MurB_C"/>
    <property type="match status" value="1"/>
</dbReference>
<dbReference type="PROSITE" id="PS51387">
    <property type="entry name" value="FAD_PCMH"/>
    <property type="match status" value="1"/>
</dbReference>
<dbReference type="InterPro" id="IPR036635">
    <property type="entry name" value="MurB_C_sf"/>
</dbReference>
<gene>
    <name evidence="19 21" type="primary">murB</name>
    <name evidence="21" type="ORF">FEN17_11290</name>
</gene>
<evidence type="ECO:0000256" key="18">
    <source>
        <dbReference type="ARBA" id="ARBA00048914"/>
    </source>
</evidence>
<dbReference type="UniPathway" id="UPA00219"/>
<dbReference type="GO" id="GO:0008360">
    <property type="term" value="P:regulation of cell shape"/>
    <property type="evidence" value="ECO:0007669"/>
    <property type="project" value="UniProtKB-KW"/>
</dbReference>
<reference evidence="21 22" key="1">
    <citation type="submission" date="2019-05" db="EMBL/GenBank/DDBJ databases">
        <authorList>
            <person name="Qu J.-H."/>
        </authorList>
    </citation>
    <scope>NUCLEOTIDE SEQUENCE [LARGE SCALE GENOMIC DNA]</scope>
    <source>
        <strain evidence="21 22">T17</strain>
    </source>
</reference>
<dbReference type="GO" id="GO:0071555">
    <property type="term" value="P:cell wall organization"/>
    <property type="evidence" value="ECO:0007669"/>
    <property type="project" value="UniProtKB-KW"/>
</dbReference>
<keyword evidence="16 19" id="KW-0961">Cell wall biogenesis/degradation</keyword>
<evidence type="ECO:0000256" key="3">
    <source>
        <dbReference type="ARBA" id="ARBA00004496"/>
    </source>
</evidence>
<organism evidence="21 22">
    <name type="scientific">Dyadobacter luticola</name>
    <dbReference type="NCBI Taxonomy" id="1979387"/>
    <lineage>
        <taxon>Bacteria</taxon>
        <taxon>Pseudomonadati</taxon>
        <taxon>Bacteroidota</taxon>
        <taxon>Cytophagia</taxon>
        <taxon>Cytophagales</taxon>
        <taxon>Spirosomataceae</taxon>
        <taxon>Dyadobacter</taxon>
    </lineage>
</organism>
<dbReference type="Gene3D" id="3.90.78.10">
    <property type="entry name" value="UDP-N-acetylenolpyruvoylglucosamine reductase, C-terminal domain"/>
    <property type="match status" value="1"/>
</dbReference>
<evidence type="ECO:0000256" key="9">
    <source>
        <dbReference type="ARBA" id="ARBA00022630"/>
    </source>
</evidence>
<proteinExistence type="inferred from homology"/>
<evidence type="ECO:0000256" key="8">
    <source>
        <dbReference type="ARBA" id="ARBA00022618"/>
    </source>
</evidence>
<keyword evidence="13 19" id="KW-0573">Peptidoglycan synthesis</keyword>
<comment type="function">
    <text evidence="2 19">Cell wall formation.</text>
</comment>
<evidence type="ECO:0000256" key="16">
    <source>
        <dbReference type="ARBA" id="ARBA00023316"/>
    </source>
</evidence>
<dbReference type="SUPFAM" id="SSF56194">
    <property type="entry name" value="Uridine diphospho-N-Acetylenolpyruvylglucosamine reductase, MurB, C-terminal domain"/>
    <property type="match status" value="1"/>
</dbReference>
<dbReference type="EC" id="1.3.1.98" evidence="5 19"/>
<evidence type="ECO:0000256" key="15">
    <source>
        <dbReference type="ARBA" id="ARBA00023306"/>
    </source>
</evidence>
<dbReference type="InterPro" id="IPR006094">
    <property type="entry name" value="Oxid_FAD_bind_N"/>
</dbReference>
<dbReference type="NCBIfam" id="TIGR00179">
    <property type="entry name" value="murB"/>
    <property type="match status" value="1"/>
</dbReference>
<dbReference type="HAMAP" id="MF_00037">
    <property type="entry name" value="MurB"/>
    <property type="match status" value="1"/>
</dbReference>
<evidence type="ECO:0000256" key="2">
    <source>
        <dbReference type="ARBA" id="ARBA00003921"/>
    </source>
</evidence>
<dbReference type="InterPro" id="IPR036318">
    <property type="entry name" value="FAD-bd_PCMH-like_sf"/>
</dbReference>
<comment type="catalytic activity">
    <reaction evidence="18 19">
        <text>UDP-N-acetyl-alpha-D-muramate + NADP(+) = UDP-N-acetyl-3-O-(1-carboxyvinyl)-alpha-D-glucosamine + NADPH + H(+)</text>
        <dbReference type="Rhea" id="RHEA:12248"/>
        <dbReference type="ChEBI" id="CHEBI:15378"/>
        <dbReference type="ChEBI" id="CHEBI:57783"/>
        <dbReference type="ChEBI" id="CHEBI:58349"/>
        <dbReference type="ChEBI" id="CHEBI:68483"/>
        <dbReference type="ChEBI" id="CHEBI:70757"/>
        <dbReference type="EC" id="1.3.1.98"/>
    </reaction>
</comment>
<dbReference type="RefSeq" id="WP_138365473.1">
    <property type="nucleotide sequence ID" value="NZ_VCEJ01000004.1"/>
</dbReference>
<accession>A0A5R9KV30</accession>
<keyword evidence="11 19" id="KW-0521">NADP</keyword>
<dbReference type="Gene3D" id="3.30.465.10">
    <property type="match status" value="1"/>
</dbReference>
<keyword evidence="8 19" id="KW-0132">Cell division</keyword>
<evidence type="ECO:0000256" key="19">
    <source>
        <dbReference type="HAMAP-Rule" id="MF_00037"/>
    </source>
</evidence>
<keyword evidence="15 19" id="KW-0131">Cell cycle</keyword>